<protein>
    <submittedName>
        <fullName evidence="2">Uncharacterized protein</fullName>
    </submittedName>
</protein>
<organism evidence="2">
    <name type="scientific">Loa loa</name>
    <name type="common">Eye worm</name>
    <name type="synonym">Filaria loa</name>
    <dbReference type="NCBI Taxonomy" id="7209"/>
    <lineage>
        <taxon>Eukaryota</taxon>
        <taxon>Metazoa</taxon>
        <taxon>Ecdysozoa</taxon>
        <taxon>Nematoda</taxon>
        <taxon>Chromadorea</taxon>
        <taxon>Rhabditida</taxon>
        <taxon>Spirurina</taxon>
        <taxon>Spiruromorpha</taxon>
        <taxon>Filarioidea</taxon>
        <taxon>Onchocercidae</taxon>
        <taxon>Loa</taxon>
    </lineage>
</organism>
<dbReference type="RefSeq" id="XP_003137143.1">
    <property type="nucleotide sequence ID" value="XM_003137095.1"/>
</dbReference>
<dbReference type="AlphaFoldDB" id="A0A1S0UAN0"/>
<dbReference type="CTD" id="9938933"/>
<feature type="region of interest" description="Disordered" evidence="1">
    <location>
        <begin position="1"/>
        <end position="20"/>
    </location>
</feature>
<dbReference type="InParanoid" id="A0A1S0UAN0"/>
<gene>
    <name evidence="2" type="ORF">LOAG_01556</name>
</gene>
<evidence type="ECO:0000256" key="1">
    <source>
        <dbReference type="SAM" id="MobiDB-lite"/>
    </source>
</evidence>
<reference evidence="2" key="1">
    <citation type="submission" date="2012-04" db="EMBL/GenBank/DDBJ databases">
        <title>The Genome Sequence of Loa loa.</title>
        <authorList>
            <consortium name="The Broad Institute Genome Sequencing Platform"/>
            <consortium name="Broad Institute Genome Sequencing Center for Infectious Disease"/>
            <person name="Nutman T.B."/>
            <person name="Fink D.L."/>
            <person name="Russ C."/>
            <person name="Young S."/>
            <person name="Zeng Q."/>
            <person name="Gargeya S."/>
            <person name="Alvarado L."/>
            <person name="Berlin A."/>
            <person name="Chapman S.B."/>
            <person name="Chen Z."/>
            <person name="Freedman E."/>
            <person name="Gellesch M."/>
            <person name="Goldberg J."/>
            <person name="Griggs A."/>
            <person name="Gujja S."/>
            <person name="Heilman E.R."/>
            <person name="Heiman D."/>
            <person name="Howarth C."/>
            <person name="Mehta T."/>
            <person name="Neiman D."/>
            <person name="Pearson M."/>
            <person name="Roberts A."/>
            <person name="Saif S."/>
            <person name="Shea T."/>
            <person name="Shenoy N."/>
            <person name="Sisk P."/>
            <person name="Stolte C."/>
            <person name="Sykes S."/>
            <person name="White J."/>
            <person name="Yandava C."/>
            <person name="Haas B."/>
            <person name="Henn M.R."/>
            <person name="Nusbaum C."/>
            <person name="Birren B."/>
        </authorList>
    </citation>
    <scope>NUCLEOTIDE SEQUENCE [LARGE SCALE GENOMIC DNA]</scope>
</reference>
<dbReference type="GeneID" id="9938933"/>
<dbReference type="EMBL" id="JH712089">
    <property type="protein sequence ID" value="EFO26931.1"/>
    <property type="molecule type" value="Genomic_DNA"/>
</dbReference>
<evidence type="ECO:0000313" key="2">
    <source>
        <dbReference type="EMBL" id="EFO26931.1"/>
    </source>
</evidence>
<name>A0A1S0UAN0_LOALO</name>
<dbReference type="KEGG" id="loa:LOAG_01556"/>
<sequence>MDGPVRKMPSRRAQTSPDIPINSTCFIPDFFKSDEKHKLKQKAKNYLRRNAVRSFGGIKCKFHNCGECELPEDVSVPDLSICSDVATVTTAAVVGDNGRLIPSTASDTRC</sequence>
<accession>A0A1S0UAN0</accession>
<proteinExistence type="predicted"/>